<organism evidence="1 2">
    <name type="scientific">Roseibium sediminicola</name>
    <dbReference type="NCBI Taxonomy" id="2933272"/>
    <lineage>
        <taxon>Bacteria</taxon>
        <taxon>Pseudomonadati</taxon>
        <taxon>Pseudomonadota</taxon>
        <taxon>Alphaproteobacteria</taxon>
        <taxon>Hyphomicrobiales</taxon>
        <taxon>Stappiaceae</taxon>
        <taxon>Roseibium</taxon>
    </lineage>
</organism>
<gene>
    <name evidence="1" type="ORF">M0H32_18460</name>
</gene>
<dbReference type="InterPro" id="IPR050767">
    <property type="entry name" value="Sel1_AlgK"/>
</dbReference>
<dbReference type="Proteomes" id="UP001431221">
    <property type="component" value="Unassembled WGS sequence"/>
</dbReference>
<dbReference type="PANTHER" id="PTHR11102">
    <property type="entry name" value="SEL-1-LIKE PROTEIN"/>
    <property type="match status" value="1"/>
</dbReference>
<dbReference type="InterPro" id="IPR011990">
    <property type="entry name" value="TPR-like_helical_dom_sf"/>
</dbReference>
<dbReference type="PANTHER" id="PTHR11102:SF147">
    <property type="entry name" value="SEL1L ADAPTOR SUBUNIT OF ERAD E3 UBIQUITIN LIGASE"/>
    <property type="match status" value="1"/>
</dbReference>
<sequence>MRLMRSTKTRLATGLSVGTVWLCLSGVAAYSTPIALEFRPPEIEATRICTPKRPDSEILREWIDWDRTALPSGKNIDTIARDLVRLRDIDAAGYFDTIMAGLEQLRRSDPGYSDSRYLIDRINVYINAGRIADLKKARLIAELQASGYMASPRAIDFLADLHLNGIVVERDPELGLKLKVQAAYGGNANALLHLAALTSSGEEVPGWDVDAPVAVTLAFGALLGKLNPTICDRIGRIAREYSSGEVVQKDHGLSETWYRFAADLGDTNAAWKVAEYHLDSEFIEKDNSVLLKYLKEAASAGVVSAKIELGRIYETGSLTERNAEAALELYNSLAASGLRVGYIRSILLREKLGQTDGADFDSYFQSLVELSELPDAPGWVFTKLGKLAQDQDGIWDSAGKAEELFARAAALDDVDGKYELARTYLLKAQDRTRFNMALDLLYSAVSDNGKIEALSELRRAHLCLNPDGPDVSSEHYWRAAESGAGNETISIGVAEVGDLQNDLPPMLLAEVQTQALYGRAEALGNFANLLERVLENVPEPTKAFWQSYAARYDGGEASIVVRSFEAAETEEDRSEAIDSLRQLIDDGDQYAALELADIFLRHYAEDFERVAEAEYLLAAFNGGTRGKILRLLENIRGGGQGDPFQLTAEQVDHITAHGDADALLFLAAHEANGEQRQQLYFQARGIMRCNFDTVYQFAEFAAENDLRDELNHWLRVSMALLEGKAWQLVKVADLYAGMDTDAGHEAAFNLYVSAHDLGYDIASFRLLDLVSEPERATYDPVLGTEIFSKLLAKADGNQLYGVIRRVQKAPDAIRNPVLAQHDIKALYRRAAEAEYPAAMRELAKLMRSSDASHEDIREASDWLKKSAAAEDVEAMVLLAQSYAFGIGLEPSRSDALKWLKAASEAGDDSATKLLQIIQLQ</sequence>
<dbReference type="SUPFAM" id="SSF81901">
    <property type="entry name" value="HCP-like"/>
    <property type="match status" value="2"/>
</dbReference>
<accession>A0ABT0GYL9</accession>
<comment type="caution">
    <text evidence="1">The sequence shown here is derived from an EMBL/GenBank/DDBJ whole genome shotgun (WGS) entry which is preliminary data.</text>
</comment>
<evidence type="ECO:0008006" key="3">
    <source>
        <dbReference type="Google" id="ProtNLM"/>
    </source>
</evidence>
<protein>
    <recommendedName>
        <fullName evidence="3">TPR repeat</fullName>
    </recommendedName>
</protein>
<dbReference type="Gene3D" id="1.25.40.10">
    <property type="entry name" value="Tetratricopeptide repeat domain"/>
    <property type="match status" value="3"/>
</dbReference>
<proteinExistence type="predicted"/>
<keyword evidence="2" id="KW-1185">Reference proteome</keyword>
<dbReference type="EMBL" id="JALNMJ010000013">
    <property type="protein sequence ID" value="MCK7614157.1"/>
    <property type="molecule type" value="Genomic_DNA"/>
</dbReference>
<dbReference type="InterPro" id="IPR006597">
    <property type="entry name" value="Sel1-like"/>
</dbReference>
<evidence type="ECO:0000313" key="1">
    <source>
        <dbReference type="EMBL" id="MCK7614157.1"/>
    </source>
</evidence>
<evidence type="ECO:0000313" key="2">
    <source>
        <dbReference type="Proteomes" id="UP001431221"/>
    </source>
</evidence>
<dbReference type="SMART" id="SM00671">
    <property type="entry name" value="SEL1"/>
    <property type="match status" value="6"/>
</dbReference>
<name>A0ABT0GYL9_9HYPH</name>
<dbReference type="Pfam" id="PF08238">
    <property type="entry name" value="Sel1"/>
    <property type="match status" value="6"/>
</dbReference>
<dbReference type="RefSeq" id="WP_248156580.1">
    <property type="nucleotide sequence ID" value="NZ_JALNMJ010000013.1"/>
</dbReference>
<reference evidence="1" key="1">
    <citation type="submission" date="2022-04" db="EMBL/GenBank/DDBJ databases">
        <title>Roseibium sp. CAU 1639 isolated from mud.</title>
        <authorList>
            <person name="Kim W."/>
        </authorList>
    </citation>
    <scope>NUCLEOTIDE SEQUENCE</scope>
    <source>
        <strain evidence="1">CAU 1639</strain>
    </source>
</reference>